<dbReference type="SUPFAM" id="SSF53146">
    <property type="entry name" value="Nitrogenase accessory factor-like"/>
    <property type="match status" value="1"/>
</dbReference>
<comment type="caution">
    <text evidence="2">The sequence shown here is derived from an EMBL/GenBank/DDBJ whole genome shotgun (WGS) entry which is preliminary data.</text>
</comment>
<dbReference type="EMBL" id="LRVM01000005">
    <property type="protein sequence ID" value="KXL52807.1"/>
    <property type="molecule type" value="Genomic_DNA"/>
</dbReference>
<feature type="domain" description="Dinitrogenase iron-molybdenum cofactor biosynthesis" evidence="1">
    <location>
        <begin position="14"/>
        <end position="102"/>
    </location>
</feature>
<dbReference type="CDD" id="cd00851">
    <property type="entry name" value="MTH1175"/>
    <property type="match status" value="1"/>
</dbReference>
<evidence type="ECO:0000313" key="3">
    <source>
        <dbReference type="Proteomes" id="UP000070539"/>
    </source>
</evidence>
<dbReference type="RefSeq" id="WP_066088065.1">
    <property type="nucleotide sequence ID" value="NZ_LRVM01000005.1"/>
</dbReference>
<dbReference type="Pfam" id="PF02579">
    <property type="entry name" value="Nitro_FeMo-Co"/>
    <property type="match status" value="1"/>
</dbReference>
<dbReference type="Proteomes" id="UP000070539">
    <property type="component" value="Unassembled WGS sequence"/>
</dbReference>
<dbReference type="PANTHER" id="PTHR42983:SF1">
    <property type="entry name" value="IRON-MOLYBDENUM PROTEIN"/>
    <property type="match status" value="1"/>
</dbReference>
<dbReference type="OrthoDB" id="9807451at2"/>
<dbReference type="InterPro" id="IPR033913">
    <property type="entry name" value="MTH1175_dom"/>
</dbReference>
<dbReference type="InterPro" id="IPR003731">
    <property type="entry name" value="Di-Nase_FeMo-co_biosynth"/>
</dbReference>
<dbReference type="STRING" id="36847.CLNEO_18290"/>
<name>A0A136WE82_9FIRM</name>
<protein>
    <submittedName>
        <fullName evidence="2">Dinitrogenase iron-molybdenum cofactor</fullName>
    </submittedName>
</protein>
<evidence type="ECO:0000259" key="1">
    <source>
        <dbReference type="Pfam" id="PF02579"/>
    </source>
</evidence>
<gene>
    <name evidence="2" type="ORF">CLNEO_18290</name>
</gene>
<reference evidence="2 3" key="1">
    <citation type="submission" date="2016-01" db="EMBL/GenBank/DDBJ databases">
        <title>Genome sequence of Clostridium neopropionicum X4, DSM-3847.</title>
        <authorList>
            <person name="Poehlein A."/>
            <person name="Beck M.H."/>
            <person name="Bengelsdorf F.R."/>
            <person name="Daniel R."/>
            <person name="Duerre P."/>
        </authorList>
    </citation>
    <scope>NUCLEOTIDE SEQUENCE [LARGE SCALE GENOMIC DNA]</scope>
    <source>
        <strain evidence="2 3">DSM-3847</strain>
    </source>
</reference>
<dbReference type="Gene3D" id="3.30.420.130">
    <property type="entry name" value="Dinitrogenase iron-molybdenum cofactor biosynthesis domain"/>
    <property type="match status" value="1"/>
</dbReference>
<dbReference type="PANTHER" id="PTHR42983">
    <property type="entry name" value="DINITROGENASE IRON-MOLYBDENUM COFACTOR PROTEIN-RELATED"/>
    <property type="match status" value="1"/>
</dbReference>
<proteinExistence type="predicted"/>
<dbReference type="InterPro" id="IPR036105">
    <property type="entry name" value="DiNase_FeMo-co_biosyn_sf"/>
</dbReference>
<accession>A0A136WE82</accession>
<keyword evidence="3" id="KW-1185">Reference proteome</keyword>
<organism evidence="2 3">
    <name type="scientific">Anaerotignum neopropionicum</name>
    <dbReference type="NCBI Taxonomy" id="36847"/>
    <lineage>
        <taxon>Bacteria</taxon>
        <taxon>Bacillati</taxon>
        <taxon>Bacillota</taxon>
        <taxon>Clostridia</taxon>
        <taxon>Lachnospirales</taxon>
        <taxon>Anaerotignaceae</taxon>
        <taxon>Anaerotignum</taxon>
    </lineage>
</organism>
<sequence length="120" mass="13002">MKIAIPVNEMRVEAEVCVSFGRAPYFLFYDTESRETEFIPNPAAAAQGGAGIKAAQAIVDGAANVLLTVRSGENAAEVFHAAKIMVYKTTKVTAKENIDEFEKGQLAQMTHFHAGFHGKI</sequence>
<dbReference type="AlphaFoldDB" id="A0A136WE82"/>
<evidence type="ECO:0000313" key="2">
    <source>
        <dbReference type="EMBL" id="KXL52807.1"/>
    </source>
</evidence>